<evidence type="ECO:0000313" key="3">
    <source>
        <dbReference type="Proteomes" id="UP000325313"/>
    </source>
</evidence>
<feature type="chain" id="PRO_5022863907" description="Secreted protein" evidence="1">
    <location>
        <begin position="26"/>
        <end position="134"/>
    </location>
</feature>
<dbReference type="Proteomes" id="UP000325313">
    <property type="component" value="Unassembled WGS sequence"/>
</dbReference>
<comment type="caution">
    <text evidence="2">The sequence shown here is derived from an EMBL/GenBank/DDBJ whole genome shotgun (WGS) entry which is preliminary data.</text>
</comment>
<dbReference type="PROSITE" id="PS51257">
    <property type="entry name" value="PROKAR_LIPOPROTEIN"/>
    <property type="match status" value="1"/>
</dbReference>
<dbReference type="AlphaFoldDB" id="A0A5B0RNE1"/>
<protein>
    <recommendedName>
        <fullName evidence="4">Secreted protein</fullName>
    </recommendedName>
</protein>
<gene>
    <name evidence="2" type="ORF">PGTUg99_022421</name>
</gene>
<keyword evidence="1" id="KW-0732">Signal</keyword>
<evidence type="ECO:0000256" key="1">
    <source>
        <dbReference type="SAM" id="SignalP"/>
    </source>
</evidence>
<feature type="signal peptide" evidence="1">
    <location>
        <begin position="1"/>
        <end position="25"/>
    </location>
</feature>
<accession>A0A5B0RNE1</accession>
<proteinExistence type="predicted"/>
<dbReference type="EMBL" id="VDEP01000169">
    <property type="protein sequence ID" value="KAA1127107.1"/>
    <property type="molecule type" value="Genomic_DNA"/>
</dbReference>
<reference evidence="2 3" key="1">
    <citation type="submission" date="2019-05" db="EMBL/GenBank/DDBJ databases">
        <title>Emergence of the Ug99 lineage of the wheat stem rust pathogen through somatic hybridization.</title>
        <authorList>
            <person name="Li F."/>
            <person name="Upadhyaya N.M."/>
            <person name="Sperschneider J."/>
            <person name="Matny O."/>
            <person name="Nguyen-Phuc H."/>
            <person name="Mago R."/>
            <person name="Raley C."/>
            <person name="Miller M.E."/>
            <person name="Silverstein K.A.T."/>
            <person name="Henningsen E."/>
            <person name="Hirsch C.D."/>
            <person name="Visser B."/>
            <person name="Pretorius Z.A."/>
            <person name="Steffenson B.J."/>
            <person name="Schwessinger B."/>
            <person name="Dodds P.N."/>
            <person name="Figueroa M."/>
        </authorList>
    </citation>
    <scope>NUCLEOTIDE SEQUENCE [LARGE SCALE GENOMIC DNA]</scope>
    <source>
        <strain evidence="2 3">Ug99</strain>
    </source>
</reference>
<sequence length="134" mass="15068">MFPRGYLKFTLIALSIILHSGQVSAGSVACDGSFGRIPNDDNHFQCNTKNDEHRYACDYHSCGNLPGNRSWPLLHFDGCNPEGNPDPKATSGVNAWGYSRRNGYIRVQDLTDNYWTCPYNAHNQIEYITCDTCN</sequence>
<organism evidence="2 3">
    <name type="scientific">Puccinia graminis f. sp. tritici</name>
    <dbReference type="NCBI Taxonomy" id="56615"/>
    <lineage>
        <taxon>Eukaryota</taxon>
        <taxon>Fungi</taxon>
        <taxon>Dikarya</taxon>
        <taxon>Basidiomycota</taxon>
        <taxon>Pucciniomycotina</taxon>
        <taxon>Pucciniomycetes</taxon>
        <taxon>Pucciniales</taxon>
        <taxon>Pucciniaceae</taxon>
        <taxon>Puccinia</taxon>
    </lineage>
</organism>
<name>A0A5B0RNE1_PUCGR</name>
<evidence type="ECO:0008006" key="4">
    <source>
        <dbReference type="Google" id="ProtNLM"/>
    </source>
</evidence>
<evidence type="ECO:0000313" key="2">
    <source>
        <dbReference type="EMBL" id="KAA1127107.1"/>
    </source>
</evidence>